<dbReference type="PANTHER" id="PTHR30349:SF94">
    <property type="entry name" value="INTEGRASE_RECOMBINASE HI_1414-RELATED"/>
    <property type="match status" value="1"/>
</dbReference>
<organism evidence="4 5">
    <name type="scientific">Alteromonas oceani</name>
    <dbReference type="NCBI Taxonomy" id="2071609"/>
    <lineage>
        <taxon>Bacteria</taxon>
        <taxon>Pseudomonadati</taxon>
        <taxon>Pseudomonadota</taxon>
        <taxon>Gammaproteobacteria</taxon>
        <taxon>Alteromonadales</taxon>
        <taxon>Alteromonadaceae</taxon>
        <taxon>Alteromonas/Salinimonas group</taxon>
        <taxon>Alteromonas</taxon>
    </lineage>
</organism>
<proteinExistence type="predicted"/>
<dbReference type="Proteomes" id="UP001595477">
    <property type="component" value="Unassembled WGS sequence"/>
</dbReference>
<dbReference type="Pfam" id="PF00589">
    <property type="entry name" value="Phage_integrase"/>
    <property type="match status" value="1"/>
</dbReference>
<gene>
    <name evidence="4" type="ORF">ACFOEW_15820</name>
</gene>
<evidence type="ECO:0000259" key="3">
    <source>
        <dbReference type="PROSITE" id="PS51898"/>
    </source>
</evidence>
<keyword evidence="1" id="KW-0229">DNA integration</keyword>
<evidence type="ECO:0000256" key="1">
    <source>
        <dbReference type="ARBA" id="ARBA00022908"/>
    </source>
</evidence>
<dbReference type="SUPFAM" id="SSF56349">
    <property type="entry name" value="DNA breaking-rejoining enzymes"/>
    <property type="match status" value="1"/>
</dbReference>
<dbReference type="CDD" id="cd00796">
    <property type="entry name" value="INT_Rci_Hp1_C"/>
    <property type="match status" value="1"/>
</dbReference>
<evidence type="ECO:0000256" key="2">
    <source>
        <dbReference type="ARBA" id="ARBA00023172"/>
    </source>
</evidence>
<reference evidence="5" key="1">
    <citation type="journal article" date="2019" name="Int. J. Syst. Evol. Microbiol.">
        <title>The Global Catalogue of Microorganisms (GCM) 10K type strain sequencing project: providing services to taxonomists for standard genome sequencing and annotation.</title>
        <authorList>
            <consortium name="The Broad Institute Genomics Platform"/>
            <consortium name="The Broad Institute Genome Sequencing Center for Infectious Disease"/>
            <person name="Wu L."/>
            <person name="Ma J."/>
        </authorList>
    </citation>
    <scope>NUCLEOTIDE SEQUENCE [LARGE SCALE GENOMIC DNA]</scope>
    <source>
        <strain evidence="5">KCTC 52449</strain>
    </source>
</reference>
<dbReference type="Gene3D" id="1.10.443.10">
    <property type="entry name" value="Intergrase catalytic core"/>
    <property type="match status" value="1"/>
</dbReference>
<keyword evidence="2" id="KW-0233">DNA recombination</keyword>
<comment type="caution">
    <text evidence="4">The sequence shown here is derived from an EMBL/GenBank/DDBJ whole genome shotgun (WGS) entry which is preliminary data.</text>
</comment>
<sequence length="236" mass="26927">MESESKPGPATISIDVSLIRKVLRVGKSLLGVNCSQQPVVEAYQALYDLKLIARSKARKRRLEGNEYELLLNFFEQKEKHRSTVIPYRDIFNISLTTCLRISEVTSLRWLDLNSSASKILVRDRKNPNGSEGNHTEIPLLGQSLSIILAQPRQSEFIFPVNPRSVTAGFQRACKKLGITDLRYHDLRREAATRLIELGYTVEEVATVTGHKDLKILWQVYTRITPEHLLKKNINFV</sequence>
<dbReference type="InterPro" id="IPR011010">
    <property type="entry name" value="DNA_brk_join_enz"/>
</dbReference>
<protein>
    <submittedName>
        <fullName evidence="4">Tyrosine-type recombinase/integrase</fullName>
    </submittedName>
</protein>
<evidence type="ECO:0000313" key="5">
    <source>
        <dbReference type="Proteomes" id="UP001595477"/>
    </source>
</evidence>
<dbReference type="PROSITE" id="PS51898">
    <property type="entry name" value="TYR_RECOMBINASE"/>
    <property type="match status" value="1"/>
</dbReference>
<dbReference type="RefSeq" id="WP_241155731.1">
    <property type="nucleotide sequence ID" value="NZ_JBHRSX010000079.1"/>
</dbReference>
<dbReference type="InterPro" id="IPR050090">
    <property type="entry name" value="Tyrosine_recombinase_XerCD"/>
</dbReference>
<dbReference type="PANTHER" id="PTHR30349">
    <property type="entry name" value="PHAGE INTEGRASE-RELATED"/>
    <property type="match status" value="1"/>
</dbReference>
<feature type="domain" description="Tyr recombinase" evidence="3">
    <location>
        <begin position="57"/>
        <end position="233"/>
    </location>
</feature>
<dbReference type="EMBL" id="JBHRSX010000079">
    <property type="protein sequence ID" value="MFC3203280.1"/>
    <property type="molecule type" value="Genomic_DNA"/>
</dbReference>
<dbReference type="InterPro" id="IPR002104">
    <property type="entry name" value="Integrase_catalytic"/>
</dbReference>
<dbReference type="InterPro" id="IPR013762">
    <property type="entry name" value="Integrase-like_cat_sf"/>
</dbReference>
<accession>A0ABV7JYS0</accession>
<keyword evidence="5" id="KW-1185">Reference proteome</keyword>
<evidence type="ECO:0000313" key="4">
    <source>
        <dbReference type="EMBL" id="MFC3203280.1"/>
    </source>
</evidence>
<name>A0ABV7JYS0_9ALTE</name>